<dbReference type="GO" id="GO:0046872">
    <property type="term" value="F:metal ion binding"/>
    <property type="evidence" value="ECO:0007669"/>
    <property type="project" value="UniProtKB-KW"/>
</dbReference>
<keyword evidence="3" id="KW-0808">Transferase</keyword>
<dbReference type="EMBL" id="FCOK02000059">
    <property type="protein sequence ID" value="SAL59135.1"/>
    <property type="molecule type" value="Genomic_DNA"/>
</dbReference>
<gene>
    <name evidence="11" type="ORF">AWB69_06527</name>
</gene>
<evidence type="ECO:0000313" key="11">
    <source>
        <dbReference type="EMBL" id="SAL59135.1"/>
    </source>
</evidence>
<dbReference type="GO" id="GO:0005524">
    <property type="term" value="F:ATP binding"/>
    <property type="evidence" value="ECO:0007669"/>
    <property type="project" value="UniProtKB-KW"/>
</dbReference>
<evidence type="ECO:0000256" key="3">
    <source>
        <dbReference type="ARBA" id="ARBA00022679"/>
    </source>
</evidence>
<keyword evidence="2" id="KW-1277">Toxin-antitoxin system</keyword>
<evidence type="ECO:0000259" key="10">
    <source>
        <dbReference type="Pfam" id="PF01909"/>
    </source>
</evidence>
<feature type="domain" description="Polymerase nucleotidyl transferase" evidence="10">
    <location>
        <begin position="17"/>
        <end position="86"/>
    </location>
</feature>
<dbReference type="InterPro" id="IPR052038">
    <property type="entry name" value="Type-VII_TA_antitoxin"/>
</dbReference>
<dbReference type="CDD" id="cd05403">
    <property type="entry name" value="NT_KNTase_like"/>
    <property type="match status" value="1"/>
</dbReference>
<evidence type="ECO:0000256" key="5">
    <source>
        <dbReference type="ARBA" id="ARBA00022723"/>
    </source>
</evidence>
<keyword evidence="4" id="KW-0548">Nucleotidyltransferase</keyword>
<evidence type="ECO:0000256" key="4">
    <source>
        <dbReference type="ARBA" id="ARBA00022695"/>
    </source>
</evidence>
<keyword evidence="6" id="KW-0547">Nucleotide-binding</keyword>
<dbReference type="AlphaFoldDB" id="A0A158IRH6"/>
<comment type="cofactor">
    <cofactor evidence="1">
        <name>Mg(2+)</name>
        <dbReference type="ChEBI" id="CHEBI:18420"/>
    </cofactor>
</comment>
<evidence type="ECO:0000256" key="8">
    <source>
        <dbReference type="ARBA" id="ARBA00022842"/>
    </source>
</evidence>
<keyword evidence="7" id="KW-0067">ATP-binding</keyword>
<evidence type="ECO:0000256" key="6">
    <source>
        <dbReference type="ARBA" id="ARBA00022741"/>
    </source>
</evidence>
<keyword evidence="8" id="KW-0460">Magnesium</keyword>
<dbReference type="GO" id="GO:0016779">
    <property type="term" value="F:nucleotidyltransferase activity"/>
    <property type="evidence" value="ECO:0007669"/>
    <property type="project" value="UniProtKB-KW"/>
</dbReference>
<dbReference type="PANTHER" id="PTHR33571">
    <property type="entry name" value="SSL8005 PROTEIN"/>
    <property type="match status" value="1"/>
</dbReference>
<evidence type="ECO:0000256" key="9">
    <source>
        <dbReference type="ARBA" id="ARBA00038276"/>
    </source>
</evidence>
<evidence type="ECO:0000313" key="12">
    <source>
        <dbReference type="Proteomes" id="UP000054683"/>
    </source>
</evidence>
<evidence type="ECO:0000256" key="2">
    <source>
        <dbReference type="ARBA" id="ARBA00022649"/>
    </source>
</evidence>
<evidence type="ECO:0000256" key="7">
    <source>
        <dbReference type="ARBA" id="ARBA00022840"/>
    </source>
</evidence>
<keyword evidence="5" id="KW-0479">Metal-binding</keyword>
<dbReference type="RefSeq" id="WP_062090787.1">
    <property type="nucleotide sequence ID" value="NZ_FCOK02000059.1"/>
</dbReference>
<dbReference type="PANTHER" id="PTHR33571:SF12">
    <property type="entry name" value="BSL3053 PROTEIN"/>
    <property type="match status" value="1"/>
</dbReference>
<dbReference type="InterPro" id="IPR002934">
    <property type="entry name" value="Polymerase_NTP_transf_dom"/>
</dbReference>
<dbReference type="Pfam" id="PF01909">
    <property type="entry name" value="NTP_transf_2"/>
    <property type="match status" value="1"/>
</dbReference>
<reference evidence="11 12" key="1">
    <citation type="submission" date="2016-01" db="EMBL/GenBank/DDBJ databases">
        <authorList>
            <person name="Oliw E.H."/>
        </authorList>
    </citation>
    <scope>NUCLEOTIDE SEQUENCE [LARGE SCALE GENOMIC DNA]</scope>
    <source>
        <strain evidence="11">LMG 27134</strain>
    </source>
</reference>
<accession>A0A158IRH6</accession>
<organism evidence="11 12">
    <name type="scientific">Caballeronia udeis</name>
    <dbReference type="NCBI Taxonomy" id="1232866"/>
    <lineage>
        <taxon>Bacteria</taxon>
        <taxon>Pseudomonadati</taxon>
        <taxon>Pseudomonadota</taxon>
        <taxon>Betaproteobacteria</taxon>
        <taxon>Burkholderiales</taxon>
        <taxon>Burkholderiaceae</taxon>
        <taxon>Caballeronia</taxon>
    </lineage>
</organism>
<sequence length="96" mass="10382">MKLSIALDAHRAEIRLIVEANRAVNARVFGSALRGEDTEDSDLDILVDPEPGMTLLNIGSIRRQLAQLLGVSVDVHTPNALPEKFRDAVVAEAVPV</sequence>
<dbReference type="OrthoDB" id="561385at2"/>
<evidence type="ECO:0000256" key="1">
    <source>
        <dbReference type="ARBA" id="ARBA00001946"/>
    </source>
</evidence>
<protein>
    <submittedName>
        <fullName evidence="11">DNA polymerase beta subunit</fullName>
    </submittedName>
</protein>
<dbReference type="SUPFAM" id="SSF81301">
    <property type="entry name" value="Nucleotidyltransferase"/>
    <property type="match status" value="1"/>
</dbReference>
<proteinExistence type="inferred from homology"/>
<dbReference type="Gene3D" id="3.30.460.10">
    <property type="entry name" value="Beta Polymerase, domain 2"/>
    <property type="match status" value="1"/>
</dbReference>
<dbReference type="Proteomes" id="UP000054683">
    <property type="component" value="Unassembled WGS sequence"/>
</dbReference>
<comment type="similarity">
    <text evidence="9">Belongs to the MntA antitoxin family.</text>
</comment>
<name>A0A158IRH6_9BURK</name>
<dbReference type="InterPro" id="IPR043519">
    <property type="entry name" value="NT_sf"/>
</dbReference>